<evidence type="ECO:0000256" key="5">
    <source>
        <dbReference type="ARBA" id="ARBA00022989"/>
    </source>
</evidence>
<evidence type="ECO:0000256" key="2">
    <source>
        <dbReference type="ARBA" id="ARBA00008917"/>
    </source>
</evidence>
<reference evidence="8 9" key="1">
    <citation type="submission" date="2022-01" db="EMBL/GenBank/DDBJ databases">
        <title>A chromosomal length assembly of Cordylochernes scorpioides.</title>
        <authorList>
            <person name="Zeh D."/>
            <person name="Zeh J."/>
        </authorList>
    </citation>
    <scope>NUCLEOTIDE SEQUENCE [LARGE SCALE GENOMIC DNA]</scope>
    <source>
        <strain evidence="8">IN4F17</strain>
        <tissue evidence="8">Whole Body</tissue>
    </source>
</reference>
<evidence type="ECO:0000256" key="4">
    <source>
        <dbReference type="ARBA" id="ARBA00022824"/>
    </source>
</evidence>
<protein>
    <recommendedName>
        <fullName evidence="7">Derlin</fullName>
    </recommendedName>
</protein>
<keyword evidence="4 7" id="KW-0256">Endoplasmic reticulum</keyword>
<dbReference type="EMBL" id="CP092882">
    <property type="protein sequence ID" value="UYV81303.1"/>
    <property type="molecule type" value="Genomic_DNA"/>
</dbReference>
<name>A0ABY6LJG0_9ARAC</name>
<evidence type="ECO:0000256" key="7">
    <source>
        <dbReference type="RuleBase" id="RU363059"/>
    </source>
</evidence>
<dbReference type="Proteomes" id="UP001235939">
    <property type="component" value="Chromosome 20"/>
</dbReference>
<dbReference type="InterPro" id="IPR007599">
    <property type="entry name" value="DER1"/>
</dbReference>
<keyword evidence="6 7" id="KW-0472">Membrane</keyword>
<dbReference type="PANTHER" id="PTHR11009">
    <property type="entry name" value="DER1-LIKE PROTEIN, DERLIN"/>
    <property type="match status" value="1"/>
</dbReference>
<dbReference type="Pfam" id="PF04511">
    <property type="entry name" value="DER1"/>
    <property type="match status" value="1"/>
</dbReference>
<keyword evidence="5 7" id="KW-1133">Transmembrane helix</keyword>
<sequence>MVRGQILAMFVHLLFLGQAFTIMLVYIWSRRNPFVRMNFFGLFNFQAPFLPLVLLAFSLLLGNPIMVDLIALIICGAGIAAGHTYYYLEDVLPNLRNGFRPLKTPTILTRGTGHDNHGG</sequence>
<comment type="caution">
    <text evidence="7">Lacks conserved residue(s) required for the propagation of feature annotation.</text>
</comment>
<feature type="transmembrane region" description="Helical" evidence="7">
    <location>
        <begin position="65"/>
        <end position="88"/>
    </location>
</feature>
<comment type="function">
    <text evidence="7">May be involved in the degradation of misfolded endoplasmic reticulum (ER) luminal proteins.</text>
</comment>
<gene>
    <name evidence="8" type="ORF">LAZ67_20000705</name>
</gene>
<evidence type="ECO:0000256" key="3">
    <source>
        <dbReference type="ARBA" id="ARBA00022692"/>
    </source>
</evidence>
<evidence type="ECO:0000313" key="8">
    <source>
        <dbReference type="EMBL" id="UYV81303.1"/>
    </source>
</evidence>
<feature type="transmembrane region" description="Helical" evidence="7">
    <location>
        <begin position="39"/>
        <end position="59"/>
    </location>
</feature>
<evidence type="ECO:0000256" key="6">
    <source>
        <dbReference type="ARBA" id="ARBA00023136"/>
    </source>
</evidence>
<keyword evidence="9" id="KW-1185">Reference proteome</keyword>
<accession>A0ABY6LJG0</accession>
<organism evidence="8 9">
    <name type="scientific">Cordylochernes scorpioides</name>
    <dbReference type="NCBI Taxonomy" id="51811"/>
    <lineage>
        <taxon>Eukaryota</taxon>
        <taxon>Metazoa</taxon>
        <taxon>Ecdysozoa</taxon>
        <taxon>Arthropoda</taxon>
        <taxon>Chelicerata</taxon>
        <taxon>Arachnida</taxon>
        <taxon>Pseudoscorpiones</taxon>
        <taxon>Cheliferoidea</taxon>
        <taxon>Chernetidae</taxon>
        <taxon>Cordylochernes</taxon>
    </lineage>
</organism>
<comment type="similarity">
    <text evidence="2 7">Belongs to the derlin family.</text>
</comment>
<evidence type="ECO:0000256" key="1">
    <source>
        <dbReference type="ARBA" id="ARBA00004477"/>
    </source>
</evidence>
<evidence type="ECO:0000313" key="9">
    <source>
        <dbReference type="Proteomes" id="UP001235939"/>
    </source>
</evidence>
<keyword evidence="3 7" id="KW-0812">Transmembrane</keyword>
<proteinExistence type="inferred from homology"/>
<comment type="subcellular location">
    <subcellularLocation>
        <location evidence="1 7">Endoplasmic reticulum membrane</location>
        <topology evidence="1 7">Multi-pass membrane protein</topology>
    </subcellularLocation>
</comment>
<feature type="transmembrane region" description="Helical" evidence="7">
    <location>
        <begin position="6"/>
        <end position="27"/>
    </location>
</feature>